<dbReference type="Gene3D" id="3.50.50.60">
    <property type="entry name" value="FAD/NAD(P)-binding domain"/>
    <property type="match status" value="2"/>
</dbReference>
<dbReference type="Gene3D" id="3.30.390.30">
    <property type="match status" value="1"/>
</dbReference>
<dbReference type="EMBL" id="MLCA01000014">
    <property type="protein sequence ID" value="MEE7493554.1"/>
    <property type="molecule type" value="Genomic_DNA"/>
</dbReference>
<evidence type="ECO:0000256" key="6">
    <source>
        <dbReference type="ARBA" id="ARBA00023002"/>
    </source>
</evidence>
<keyword evidence="2" id="KW-0285">Flavoprotein</keyword>
<dbReference type="SUPFAM" id="SSF55424">
    <property type="entry name" value="FAD/NAD-linked reductases, dimerisation (C-terminal) domain"/>
    <property type="match status" value="1"/>
</dbReference>
<evidence type="ECO:0000256" key="3">
    <source>
        <dbReference type="ARBA" id="ARBA00022714"/>
    </source>
</evidence>
<evidence type="ECO:0000259" key="9">
    <source>
        <dbReference type="PROSITE" id="PS51296"/>
    </source>
</evidence>
<evidence type="ECO:0000256" key="4">
    <source>
        <dbReference type="ARBA" id="ARBA00022723"/>
    </source>
</evidence>
<dbReference type="Pfam" id="PF00355">
    <property type="entry name" value="Rieske"/>
    <property type="match status" value="1"/>
</dbReference>
<evidence type="ECO:0000256" key="7">
    <source>
        <dbReference type="ARBA" id="ARBA00023004"/>
    </source>
</evidence>
<reference evidence="10 11" key="1">
    <citation type="journal article" date="2012" name="Genet. Mol. Biol.">
        <title>Analysis of 16S rRNA and mxaF genes revealing insights into Methylobacterium niche-specific plant association.</title>
        <authorList>
            <person name="Dourado M.N."/>
            <person name="Andreote F.D."/>
            <person name="Dini-Andreote F."/>
            <person name="Conti R."/>
            <person name="Araujo J.M."/>
            <person name="Araujo W.L."/>
        </authorList>
    </citation>
    <scope>NUCLEOTIDE SEQUENCE [LARGE SCALE GENOMIC DNA]</scope>
    <source>
        <strain evidence="10 11">TC3-10</strain>
    </source>
</reference>
<evidence type="ECO:0000256" key="1">
    <source>
        <dbReference type="ARBA" id="ARBA00001974"/>
    </source>
</evidence>
<dbReference type="PROSITE" id="PS51296">
    <property type="entry name" value="RIESKE"/>
    <property type="match status" value="1"/>
</dbReference>
<evidence type="ECO:0000313" key="11">
    <source>
        <dbReference type="Proteomes" id="UP001355206"/>
    </source>
</evidence>
<feature type="domain" description="Rieske" evidence="9">
    <location>
        <begin position="15"/>
        <end position="111"/>
    </location>
</feature>
<keyword evidence="4" id="KW-0479">Metal-binding</keyword>
<accession>A0ABU7TUH0</accession>
<evidence type="ECO:0000313" key="10">
    <source>
        <dbReference type="EMBL" id="MEE7493554.1"/>
    </source>
</evidence>
<dbReference type="InterPro" id="IPR050446">
    <property type="entry name" value="FAD-oxidoreductase/Apoptosis"/>
</dbReference>
<dbReference type="InterPro" id="IPR028202">
    <property type="entry name" value="Reductase_C"/>
</dbReference>
<comment type="cofactor">
    <cofactor evidence="1">
        <name>FAD</name>
        <dbReference type="ChEBI" id="CHEBI:57692"/>
    </cofactor>
</comment>
<dbReference type="PRINTS" id="PR00368">
    <property type="entry name" value="FADPNR"/>
</dbReference>
<keyword evidence="8" id="KW-0411">Iron-sulfur</keyword>
<dbReference type="Pfam" id="PF14759">
    <property type="entry name" value="Reductase_C"/>
    <property type="match status" value="1"/>
</dbReference>
<name>A0ABU7TUH0_9HYPH</name>
<sequence length="524" mass="54415">MNNDRPREIRLALDAIPLGGKAEGKGEGKGEGAAGDDAVLFVRDADGVRAFQAKCPHLGAPLAKGEICGGRLYCPWHKAAFALADGGLEEPPALESLTRYPVRIEGGEAVATLTPMPSPARRAETPVGTVLIVGTGAAAAACVTTLRREGFAGTITMVGREGHPPYDRTKLSKQFLAKPTPAEKTLLEPDFAAAHRVERVEAEVTRVDPAGRSVALADGRTLTGDALLIATGSRAVVPDFAGKDLDGVLTLRSLDDAVRLSEAAERATRVVVIGAGFIGLEAAAFLTKRGLSVTVLSREAIPFAKRFGEAVGAALKRYHAGNGVTFVTGSVARIAGTGSVEAVETAEGARLPADLVLIGAGAAPETGIVAGAEPDETGGLPVGADLRLADKVWVAGDIAAFPERGSGATARIEHWRLAQQHGTHVARAMLGAEGAFAGAPFFWSNQGDKRLDYGGYAPDFERIILQGDPAALDFIAYYVRENRAVAACSVGRNPAFTAFLHLLSEGRVPSPDAIESGADLTALA</sequence>
<keyword evidence="3" id="KW-0001">2Fe-2S</keyword>
<keyword evidence="6" id="KW-0560">Oxidoreductase</keyword>
<proteinExistence type="predicted"/>
<gene>
    <name evidence="10" type="ORF">MOTC310_25175</name>
</gene>
<dbReference type="PANTHER" id="PTHR43557">
    <property type="entry name" value="APOPTOSIS-INDUCING FACTOR 1"/>
    <property type="match status" value="1"/>
</dbReference>
<comment type="caution">
    <text evidence="10">The sequence shown here is derived from an EMBL/GenBank/DDBJ whole genome shotgun (WGS) entry which is preliminary data.</text>
</comment>
<dbReference type="RefSeq" id="WP_331303750.1">
    <property type="nucleotide sequence ID" value="NZ_MLCA01000014.1"/>
</dbReference>
<keyword evidence="7" id="KW-0408">Iron</keyword>
<dbReference type="InterPro" id="IPR016156">
    <property type="entry name" value="FAD/NAD-linked_Rdtase_dimer_sf"/>
</dbReference>
<dbReference type="InterPro" id="IPR023753">
    <property type="entry name" value="FAD/NAD-binding_dom"/>
</dbReference>
<evidence type="ECO:0000256" key="2">
    <source>
        <dbReference type="ARBA" id="ARBA00022630"/>
    </source>
</evidence>
<dbReference type="InterPro" id="IPR036188">
    <property type="entry name" value="FAD/NAD-bd_sf"/>
</dbReference>
<dbReference type="InterPro" id="IPR017941">
    <property type="entry name" value="Rieske_2Fe-2S"/>
</dbReference>
<dbReference type="PANTHER" id="PTHR43557:SF2">
    <property type="entry name" value="RIESKE DOMAIN-CONTAINING PROTEIN-RELATED"/>
    <property type="match status" value="1"/>
</dbReference>
<dbReference type="Pfam" id="PF07992">
    <property type="entry name" value="Pyr_redox_2"/>
    <property type="match status" value="1"/>
</dbReference>
<dbReference type="InterPro" id="IPR036922">
    <property type="entry name" value="Rieske_2Fe-2S_sf"/>
</dbReference>
<dbReference type="PRINTS" id="PR00411">
    <property type="entry name" value="PNDRDTASEI"/>
</dbReference>
<dbReference type="Proteomes" id="UP001355206">
    <property type="component" value="Unassembled WGS sequence"/>
</dbReference>
<evidence type="ECO:0000256" key="8">
    <source>
        <dbReference type="ARBA" id="ARBA00023014"/>
    </source>
</evidence>
<keyword evidence="11" id="KW-1185">Reference proteome</keyword>
<evidence type="ECO:0000256" key="5">
    <source>
        <dbReference type="ARBA" id="ARBA00022827"/>
    </source>
</evidence>
<keyword evidence="5" id="KW-0274">FAD</keyword>
<dbReference type="SUPFAM" id="SSF51905">
    <property type="entry name" value="FAD/NAD(P)-binding domain"/>
    <property type="match status" value="2"/>
</dbReference>
<dbReference type="SUPFAM" id="SSF50022">
    <property type="entry name" value="ISP domain"/>
    <property type="match status" value="1"/>
</dbReference>
<organism evidence="10 11">
    <name type="scientific">Methylobacterium oryzae</name>
    <dbReference type="NCBI Taxonomy" id="334852"/>
    <lineage>
        <taxon>Bacteria</taxon>
        <taxon>Pseudomonadati</taxon>
        <taxon>Pseudomonadota</taxon>
        <taxon>Alphaproteobacteria</taxon>
        <taxon>Hyphomicrobiales</taxon>
        <taxon>Methylobacteriaceae</taxon>
        <taxon>Methylobacterium</taxon>
    </lineage>
</organism>
<dbReference type="Gene3D" id="2.102.10.10">
    <property type="entry name" value="Rieske [2Fe-2S] iron-sulphur domain"/>
    <property type="match status" value="1"/>
</dbReference>
<protein>
    <submittedName>
        <fullName evidence="10">Pyridine nucleotide-disulfide oxidoreductase</fullName>
    </submittedName>
</protein>